<dbReference type="GO" id="GO:0008168">
    <property type="term" value="F:methyltransferase activity"/>
    <property type="evidence" value="ECO:0007669"/>
    <property type="project" value="UniProtKB-KW"/>
</dbReference>
<feature type="compositionally biased region" description="Polar residues" evidence="8">
    <location>
        <begin position="15"/>
        <end position="25"/>
    </location>
</feature>
<evidence type="ECO:0000259" key="9">
    <source>
        <dbReference type="PROSITE" id="PS51562"/>
    </source>
</evidence>
<dbReference type="GO" id="GO:0032259">
    <property type="term" value="P:methylation"/>
    <property type="evidence" value="ECO:0007669"/>
    <property type="project" value="UniProtKB-KW"/>
</dbReference>
<evidence type="ECO:0000256" key="5">
    <source>
        <dbReference type="ARBA" id="ARBA00022884"/>
    </source>
</evidence>
<dbReference type="PANTHER" id="PTHR12189">
    <property type="entry name" value="MRNA GUANINE-7- METHYLTRANSFERASE"/>
    <property type="match status" value="1"/>
</dbReference>
<protein>
    <recommendedName>
        <fullName evidence="1">mRNA (guanine-N(7))-methyltransferase</fullName>
        <ecNumber evidence="1">2.1.1.56</ecNumber>
    </recommendedName>
</protein>
<evidence type="ECO:0000256" key="7">
    <source>
        <dbReference type="ARBA" id="ARBA00044712"/>
    </source>
</evidence>
<dbReference type="Proteomes" id="UP001150062">
    <property type="component" value="Unassembled WGS sequence"/>
</dbReference>
<dbReference type="InterPro" id="IPR039753">
    <property type="entry name" value="RG7MT1"/>
</dbReference>
<feature type="compositionally biased region" description="Basic and acidic residues" evidence="8">
    <location>
        <begin position="1"/>
        <end position="13"/>
    </location>
</feature>
<evidence type="ECO:0000313" key="11">
    <source>
        <dbReference type="Proteomes" id="UP001150062"/>
    </source>
</evidence>
<name>A0ABQ8XYZ2_9EUKA</name>
<evidence type="ECO:0000256" key="4">
    <source>
        <dbReference type="ARBA" id="ARBA00022691"/>
    </source>
</evidence>
<evidence type="ECO:0000256" key="3">
    <source>
        <dbReference type="ARBA" id="ARBA00022679"/>
    </source>
</evidence>
<dbReference type="Gene3D" id="3.40.50.150">
    <property type="entry name" value="Vaccinia Virus protein VP39"/>
    <property type="match status" value="1"/>
</dbReference>
<sequence length="380" mass="44551">MSIRKRSFEERKSIQNHYNKQQNESGFKRRKSKMYRLRSLNNWIKSVLLDQYLEYQGDVLDLCCGKGGDLQKYRSLKIQSLVAVDFAPKSIENAVSRYNKMNPQFSAKFGVGDCFESGLLSFLEDGVCFDLVSCQFSLHYACDTQKRLESLFENASCRLKRGGYFVATIPDADLIIQKLKEIEGWKFGNNKYQIEFMKNEKIPNDKSFFPAFGTKYKFKLDEAVFDLPESLVHPPTLAKIARKYGFKPILKKNFHDIFNKFRKVKKYQELFKRLKCLNQKGGVDTEDWEIMGLYLGVAFKKIKATPHYNPEKLVRIPRCFPYTHENIVKVVKNTNENENNEQVVQLENEKQIVNEKKETQEIQRIESTQENQKNEIEKEN</sequence>
<comment type="catalytic activity">
    <reaction evidence="7">
        <text>a 5'-end (5'-triphosphoguanosine)-ribonucleoside in mRNA + S-adenosyl-L-methionine = a 5'-end (N(7)-methyl 5'-triphosphoguanosine)-ribonucleoside in mRNA + S-adenosyl-L-homocysteine</text>
        <dbReference type="Rhea" id="RHEA:67008"/>
        <dbReference type="Rhea" id="RHEA-COMP:17166"/>
        <dbReference type="Rhea" id="RHEA-COMP:17167"/>
        <dbReference type="ChEBI" id="CHEBI:57856"/>
        <dbReference type="ChEBI" id="CHEBI:59789"/>
        <dbReference type="ChEBI" id="CHEBI:156461"/>
        <dbReference type="ChEBI" id="CHEBI:167617"/>
        <dbReference type="EC" id="2.1.1.56"/>
    </reaction>
</comment>
<dbReference type="EMBL" id="JAOAOG010000239">
    <property type="protein sequence ID" value="KAJ6237470.1"/>
    <property type="molecule type" value="Genomic_DNA"/>
</dbReference>
<accession>A0ABQ8XYZ2</accession>
<keyword evidence="11" id="KW-1185">Reference proteome</keyword>
<feature type="region of interest" description="Disordered" evidence="8">
    <location>
        <begin position="1"/>
        <end position="29"/>
    </location>
</feature>
<evidence type="ECO:0000256" key="6">
    <source>
        <dbReference type="ARBA" id="ARBA00023042"/>
    </source>
</evidence>
<feature type="domain" description="MRNA cap 0 methyltransferase" evidence="9">
    <location>
        <begin position="32"/>
        <end position="302"/>
    </location>
</feature>
<keyword evidence="5" id="KW-0694">RNA-binding</keyword>
<keyword evidence="6" id="KW-0507">mRNA processing</keyword>
<organism evidence="10 11">
    <name type="scientific">Anaeramoeba flamelloides</name>
    <dbReference type="NCBI Taxonomy" id="1746091"/>
    <lineage>
        <taxon>Eukaryota</taxon>
        <taxon>Metamonada</taxon>
        <taxon>Anaeramoebidae</taxon>
        <taxon>Anaeramoeba</taxon>
    </lineage>
</organism>
<evidence type="ECO:0000256" key="2">
    <source>
        <dbReference type="ARBA" id="ARBA00022603"/>
    </source>
</evidence>
<dbReference type="InterPro" id="IPR004971">
    <property type="entry name" value="mRNA_G-N7_MeTrfase_dom"/>
</dbReference>
<reference evidence="10" key="1">
    <citation type="submission" date="2022-08" db="EMBL/GenBank/DDBJ databases">
        <title>Novel sulfate-reducing endosymbionts in the free-living metamonad Anaeramoeba.</title>
        <authorList>
            <person name="Jerlstrom-Hultqvist J."/>
            <person name="Cepicka I."/>
            <person name="Gallot-Lavallee L."/>
            <person name="Salas-Leiva D."/>
            <person name="Curtis B.A."/>
            <person name="Zahonova K."/>
            <person name="Pipaliya S."/>
            <person name="Dacks J."/>
            <person name="Roger A.J."/>
        </authorList>
    </citation>
    <scope>NUCLEOTIDE SEQUENCE</scope>
    <source>
        <strain evidence="10">Schooner1</strain>
    </source>
</reference>
<evidence type="ECO:0000313" key="10">
    <source>
        <dbReference type="EMBL" id="KAJ6237470.1"/>
    </source>
</evidence>
<evidence type="ECO:0000256" key="8">
    <source>
        <dbReference type="SAM" id="MobiDB-lite"/>
    </source>
</evidence>
<comment type="caution">
    <text evidence="10">The sequence shown here is derived from an EMBL/GenBank/DDBJ whole genome shotgun (WGS) entry which is preliminary data.</text>
</comment>
<proteinExistence type="predicted"/>
<dbReference type="CDD" id="cd02440">
    <property type="entry name" value="AdoMet_MTases"/>
    <property type="match status" value="1"/>
</dbReference>
<dbReference type="InterPro" id="IPR029063">
    <property type="entry name" value="SAM-dependent_MTases_sf"/>
</dbReference>
<keyword evidence="2 10" id="KW-0489">Methyltransferase</keyword>
<dbReference type="Pfam" id="PF03291">
    <property type="entry name" value="mRNA_G-N7_MeTrfase"/>
    <property type="match status" value="1"/>
</dbReference>
<keyword evidence="3" id="KW-0808">Transferase</keyword>
<feature type="region of interest" description="Disordered" evidence="8">
    <location>
        <begin position="358"/>
        <end position="380"/>
    </location>
</feature>
<evidence type="ECO:0000256" key="1">
    <source>
        <dbReference type="ARBA" id="ARBA00011926"/>
    </source>
</evidence>
<dbReference type="SUPFAM" id="SSF53335">
    <property type="entry name" value="S-adenosyl-L-methionine-dependent methyltransferases"/>
    <property type="match status" value="1"/>
</dbReference>
<keyword evidence="6" id="KW-0506">mRNA capping</keyword>
<gene>
    <name evidence="10" type="ORF">M0813_27031</name>
</gene>
<dbReference type="PROSITE" id="PS51562">
    <property type="entry name" value="RNA_CAP0_MT"/>
    <property type="match status" value="1"/>
</dbReference>
<dbReference type="PANTHER" id="PTHR12189:SF2">
    <property type="entry name" value="MRNA CAP GUANINE-N7 METHYLTRANSFERASE"/>
    <property type="match status" value="1"/>
</dbReference>
<dbReference type="EC" id="2.1.1.56" evidence="1"/>
<keyword evidence="4" id="KW-0949">S-adenosyl-L-methionine</keyword>